<name>A0AAD4KP14_9EURO</name>
<reference evidence="2" key="1">
    <citation type="submission" date="2021-12" db="EMBL/GenBank/DDBJ databases">
        <title>Convergent genome expansion in fungi linked to evolution of root-endophyte symbiosis.</title>
        <authorList>
            <consortium name="DOE Joint Genome Institute"/>
            <person name="Ke Y.-H."/>
            <person name="Bonito G."/>
            <person name="Liao H.-L."/>
            <person name="Looney B."/>
            <person name="Rojas-Flechas A."/>
            <person name="Nash J."/>
            <person name="Hameed K."/>
            <person name="Schadt C."/>
            <person name="Martin F."/>
            <person name="Crous P.W."/>
            <person name="Miettinen O."/>
            <person name="Magnuson J.K."/>
            <person name="Labbe J."/>
            <person name="Jacobson D."/>
            <person name="Doktycz M.J."/>
            <person name="Veneault-Fourrey C."/>
            <person name="Kuo A."/>
            <person name="Mondo S."/>
            <person name="Calhoun S."/>
            <person name="Riley R."/>
            <person name="Ohm R."/>
            <person name="LaButti K."/>
            <person name="Andreopoulos B."/>
            <person name="Pangilinan J."/>
            <person name="Nolan M."/>
            <person name="Tritt A."/>
            <person name="Clum A."/>
            <person name="Lipzen A."/>
            <person name="Daum C."/>
            <person name="Barry K."/>
            <person name="Grigoriev I.V."/>
            <person name="Vilgalys R."/>
        </authorList>
    </citation>
    <scope>NUCLEOTIDE SEQUENCE</scope>
    <source>
        <strain evidence="2">PMI_201</strain>
    </source>
</reference>
<dbReference type="PANTHER" id="PTHR43591:SF31">
    <property type="entry name" value="LAEA-LIKE, PUTATIVE (AFU_ORTHOLOGUE AFUA_8G01930)-RELATED"/>
    <property type="match status" value="1"/>
</dbReference>
<gene>
    <name evidence="2" type="ORF">BGW36DRAFT_163285</name>
</gene>
<dbReference type="GO" id="GO:0008168">
    <property type="term" value="F:methyltransferase activity"/>
    <property type="evidence" value="ECO:0007669"/>
    <property type="project" value="UniProtKB-KW"/>
</dbReference>
<accession>A0AAD4KP14</accession>
<keyword evidence="2" id="KW-0808">Transferase</keyword>
<dbReference type="InterPro" id="IPR029063">
    <property type="entry name" value="SAM-dependent_MTases_sf"/>
</dbReference>
<dbReference type="PANTHER" id="PTHR43591">
    <property type="entry name" value="METHYLTRANSFERASE"/>
    <property type="match status" value="1"/>
</dbReference>
<comment type="caution">
    <text evidence="2">The sequence shown here is derived from an EMBL/GenBank/DDBJ whole genome shotgun (WGS) entry which is preliminary data.</text>
</comment>
<dbReference type="Pfam" id="PF13489">
    <property type="entry name" value="Methyltransf_23"/>
    <property type="match status" value="1"/>
</dbReference>
<keyword evidence="3" id="KW-1185">Reference proteome</keyword>
<dbReference type="GeneID" id="70239877"/>
<proteinExistence type="predicted"/>
<dbReference type="Proteomes" id="UP001201262">
    <property type="component" value="Unassembled WGS sequence"/>
</dbReference>
<protein>
    <submittedName>
        <fullName evidence="2">Methyltransferase LaeA-like protein</fullName>
    </submittedName>
</protein>
<feature type="region of interest" description="Disordered" evidence="1">
    <location>
        <begin position="1"/>
        <end position="28"/>
    </location>
</feature>
<keyword evidence="2" id="KW-0489">Methyltransferase</keyword>
<evidence type="ECO:0000256" key="1">
    <source>
        <dbReference type="SAM" id="MobiDB-lite"/>
    </source>
</evidence>
<dbReference type="Gene3D" id="3.40.50.150">
    <property type="entry name" value="Vaccinia Virus protein VP39"/>
    <property type="match status" value="1"/>
</dbReference>
<sequence length="350" mass="40309">MDSLTMDIEDDDIIMPSNPQPSLSHHGNIEADDALTDSDSAFQGSIGDESYTSSISDSVRNYKYENGRRYHAFKEGAHFLPNDENEQARMDLAHHIYLMLTGGKLAMAPIHNPQRVLDLGTGTGIWAIDFADEHPNAFVLGNDLSPIQPSWVPPNLQFEVDDFESDWSYSQKFDFIHGREMEGMVKDFDRLFQQTYKNLVPGGWAEFQSIELNCFCDDDSRKKATAWVTWSENLHKAARTFGKNMRTVRTWPDRLKQAGFQNVQTVAFPIPFNPWPKDPKLKEIGRYQQLHMFEGMTSYSLKLYTSVLKWKREDIEALLSEVQKILKDRTIHIYTMVHFIYGQKPLDAKD</sequence>
<dbReference type="RefSeq" id="XP_046071909.1">
    <property type="nucleotide sequence ID" value="XM_046209590.1"/>
</dbReference>
<evidence type="ECO:0000313" key="3">
    <source>
        <dbReference type="Proteomes" id="UP001201262"/>
    </source>
</evidence>
<dbReference type="AlphaFoldDB" id="A0AAD4KP14"/>
<dbReference type="SUPFAM" id="SSF53335">
    <property type="entry name" value="S-adenosyl-L-methionine-dependent methyltransferases"/>
    <property type="match status" value="1"/>
</dbReference>
<evidence type="ECO:0000313" key="2">
    <source>
        <dbReference type="EMBL" id="KAH8697208.1"/>
    </source>
</evidence>
<organism evidence="2 3">
    <name type="scientific">Talaromyces proteolyticus</name>
    <dbReference type="NCBI Taxonomy" id="1131652"/>
    <lineage>
        <taxon>Eukaryota</taxon>
        <taxon>Fungi</taxon>
        <taxon>Dikarya</taxon>
        <taxon>Ascomycota</taxon>
        <taxon>Pezizomycotina</taxon>
        <taxon>Eurotiomycetes</taxon>
        <taxon>Eurotiomycetidae</taxon>
        <taxon>Eurotiales</taxon>
        <taxon>Trichocomaceae</taxon>
        <taxon>Talaromyces</taxon>
        <taxon>Talaromyces sect. Bacilispori</taxon>
    </lineage>
</organism>
<dbReference type="EMBL" id="JAJTJA010000006">
    <property type="protein sequence ID" value="KAH8697208.1"/>
    <property type="molecule type" value="Genomic_DNA"/>
</dbReference>
<dbReference type="GO" id="GO:0032259">
    <property type="term" value="P:methylation"/>
    <property type="evidence" value="ECO:0007669"/>
    <property type="project" value="UniProtKB-KW"/>
</dbReference>
<dbReference type="CDD" id="cd02440">
    <property type="entry name" value="AdoMet_MTases"/>
    <property type="match status" value="1"/>
</dbReference>